<dbReference type="EMBL" id="BRXU01000035">
    <property type="protein sequence ID" value="GLC60513.1"/>
    <property type="molecule type" value="Genomic_DNA"/>
</dbReference>
<reference evidence="2 3" key="1">
    <citation type="journal article" date="2023" name="Commun. Biol.">
        <title>Reorganization of the ancestral sex-determining regions during the evolution of trioecy in Pleodorina starrii.</title>
        <authorList>
            <person name="Takahashi K."/>
            <person name="Suzuki S."/>
            <person name="Kawai-Toyooka H."/>
            <person name="Yamamoto K."/>
            <person name="Hamaji T."/>
            <person name="Ootsuki R."/>
            <person name="Yamaguchi H."/>
            <person name="Kawachi M."/>
            <person name="Higashiyama T."/>
            <person name="Nozaki H."/>
        </authorList>
    </citation>
    <scope>NUCLEOTIDE SEQUENCE [LARGE SCALE GENOMIC DNA]</scope>
    <source>
        <strain evidence="2 3">NIES-4479</strain>
    </source>
</reference>
<organism evidence="2 3">
    <name type="scientific">Pleodorina starrii</name>
    <dbReference type="NCBI Taxonomy" id="330485"/>
    <lineage>
        <taxon>Eukaryota</taxon>
        <taxon>Viridiplantae</taxon>
        <taxon>Chlorophyta</taxon>
        <taxon>core chlorophytes</taxon>
        <taxon>Chlorophyceae</taxon>
        <taxon>CS clade</taxon>
        <taxon>Chlamydomonadales</taxon>
        <taxon>Volvocaceae</taxon>
        <taxon>Pleodorina</taxon>
    </lineage>
</organism>
<keyword evidence="3" id="KW-1185">Reference proteome</keyword>
<evidence type="ECO:0000256" key="1">
    <source>
        <dbReference type="SAM" id="MobiDB-lite"/>
    </source>
</evidence>
<feature type="compositionally biased region" description="Gly residues" evidence="1">
    <location>
        <begin position="507"/>
        <end position="529"/>
    </location>
</feature>
<evidence type="ECO:0000313" key="2">
    <source>
        <dbReference type="EMBL" id="GLC60513.1"/>
    </source>
</evidence>
<dbReference type="Pfam" id="PF11913">
    <property type="entry name" value="DUF3431"/>
    <property type="match status" value="1"/>
</dbReference>
<dbReference type="InterPro" id="IPR021838">
    <property type="entry name" value="DUF3431"/>
</dbReference>
<proteinExistence type="predicted"/>
<dbReference type="Proteomes" id="UP001165080">
    <property type="component" value="Unassembled WGS sequence"/>
</dbReference>
<sequence>MPPDGSRRTSCIVRCHRFGSGSPSTRRQRPSAMSPHVTSIAALRRCLRLLPNLLLIALSLQSMLLTAQELTASAGTAEQSPVPPSSAALEPLWGCESPSLPSGALHIVVSTYNADPEQLLPWLWHLGLTNALVYIYYRIDDPYIQRQYHGTVQLPCNMSLHVLPLLPNKGREAAAFLHHIVTHYENLPQAMLLAHDHGPASRHSLCGPFYRRARGFYRGLVEQRDRAAAEAEAAEAAAGSGGDGDGGRKAAVSKRSHFERYLGLASMVVTLSSGCVELWAKGCCAAFMCSNSRRSCPFDASDNCTASEPSKRAPGGYRHIYMHQYGMYDARYENQVLGPDGGARPVALLRYVGAAHRSTDMWNISHEYPPDEQRHTKERTLELLKELLERYNFAARRKSWFKSCCASLLVRREALRRWPVELYKDLLAYSMDPAMDYEATKAVSGPAWSLWLDRDYTPQDTMTYLRVDFALKHMKGCPAQYTPALQALVRHMRIHAAGGPETTTTGLAGGGAEGGPGGEGAGAGGGEGGAARRTRALRHTWEVSGGGRGGSGGVRIPFRREGPAAAASSLSSSSSSLLSP</sequence>
<feature type="region of interest" description="Disordered" evidence="1">
    <location>
        <begin position="498"/>
        <end position="580"/>
    </location>
</feature>
<gene>
    <name evidence="2" type="primary">PLEST011709</name>
    <name evidence="2" type="ORF">PLESTB_001622000</name>
</gene>
<evidence type="ECO:0000313" key="3">
    <source>
        <dbReference type="Proteomes" id="UP001165080"/>
    </source>
</evidence>
<name>A0A9W6BYM2_9CHLO</name>
<protein>
    <submittedName>
        <fullName evidence="2">Uncharacterized protein</fullName>
    </submittedName>
</protein>
<comment type="caution">
    <text evidence="2">The sequence shown here is derived from an EMBL/GenBank/DDBJ whole genome shotgun (WGS) entry which is preliminary data.</text>
</comment>
<dbReference type="AlphaFoldDB" id="A0A9W6BYM2"/>
<feature type="compositionally biased region" description="Gly residues" evidence="1">
    <location>
        <begin position="544"/>
        <end position="553"/>
    </location>
</feature>
<feature type="compositionally biased region" description="Low complexity" evidence="1">
    <location>
        <begin position="564"/>
        <end position="580"/>
    </location>
</feature>
<accession>A0A9W6BYM2</accession>